<dbReference type="InterPro" id="IPR011990">
    <property type="entry name" value="TPR-like_helical_dom_sf"/>
</dbReference>
<dbReference type="PANTHER" id="PTHR45586:SF1">
    <property type="entry name" value="LIPOPOLYSACCHARIDE ASSEMBLY PROTEIN B"/>
    <property type="match status" value="1"/>
</dbReference>
<dbReference type="KEGG" id="hha:Hhal_0560"/>
<organism evidence="7 8">
    <name type="scientific">Halorhodospira halophila (strain DSM 244 / SL1)</name>
    <name type="common">Ectothiorhodospira halophila (strain DSM 244 / SL1)</name>
    <dbReference type="NCBI Taxonomy" id="349124"/>
    <lineage>
        <taxon>Bacteria</taxon>
        <taxon>Pseudomonadati</taxon>
        <taxon>Pseudomonadota</taxon>
        <taxon>Gammaproteobacteria</taxon>
        <taxon>Chromatiales</taxon>
        <taxon>Ectothiorhodospiraceae</taxon>
        <taxon>Halorhodospira</taxon>
    </lineage>
</organism>
<dbReference type="EMBL" id="CP000544">
    <property type="protein sequence ID" value="ABM61346.1"/>
    <property type="molecule type" value="Genomic_DNA"/>
</dbReference>
<keyword evidence="8" id="KW-1185">Reference proteome</keyword>
<feature type="topological domain" description="Cytoplasmic" evidence="4">
    <location>
        <begin position="21"/>
        <end position="389"/>
    </location>
</feature>
<feature type="domain" description="LapB rubredoxin metal binding" evidence="6">
    <location>
        <begin position="355"/>
        <end position="382"/>
    </location>
</feature>
<comment type="similarity">
    <text evidence="4">Belongs to the LapB family.</text>
</comment>
<evidence type="ECO:0000256" key="4">
    <source>
        <dbReference type="HAMAP-Rule" id="MF_00994"/>
    </source>
</evidence>
<gene>
    <name evidence="4" type="primary">lapB</name>
    <name evidence="7" type="ordered locus">Hhal_0560</name>
</gene>
<dbReference type="GO" id="GO:0005506">
    <property type="term" value="F:iron ion binding"/>
    <property type="evidence" value="ECO:0007669"/>
    <property type="project" value="UniProtKB-UniRule"/>
</dbReference>
<dbReference type="Pfam" id="PF18073">
    <property type="entry name" value="Zn_ribbon_LapB"/>
    <property type="match status" value="1"/>
</dbReference>
<dbReference type="PROSITE" id="PS50005">
    <property type="entry name" value="TPR"/>
    <property type="match status" value="1"/>
</dbReference>
<dbReference type="Pfam" id="PF13176">
    <property type="entry name" value="TPR_7"/>
    <property type="match status" value="1"/>
</dbReference>
<evidence type="ECO:0000256" key="2">
    <source>
        <dbReference type="ARBA" id="ARBA00022737"/>
    </source>
</evidence>
<dbReference type="InterPro" id="IPR030865">
    <property type="entry name" value="LapB"/>
</dbReference>
<dbReference type="Pfam" id="PF13432">
    <property type="entry name" value="TPR_16"/>
    <property type="match status" value="2"/>
</dbReference>
<feature type="binding site" evidence="4">
    <location>
        <position position="371"/>
    </location>
    <ligand>
        <name>Fe cation</name>
        <dbReference type="ChEBI" id="CHEBI:24875"/>
    </ligand>
</feature>
<keyword evidence="1 4" id="KW-0479">Metal-binding</keyword>
<evidence type="ECO:0000256" key="5">
    <source>
        <dbReference type="PROSITE-ProRule" id="PRU00339"/>
    </source>
</evidence>
<dbReference type="InterPro" id="IPR041166">
    <property type="entry name" value="Rubredoxin_2"/>
</dbReference>
<dbReference type="PANTHER" id="PTHR45586">
    <property type="entry name" value="TPR REPEAT-CONTAINING PROTEIN PA4667"/>
    <property type="match status" value="1"/>
</dbReference>
<keyword evidence="4" id="KW-0408">Iron</keyword>
<reference evidence="7 8" key="2">
    <citation type="journal article" date="2013" name="Stand. Genomic Sci.">
        <title>Complete genome sequence of Halorhodospira halophila SL1.</title>
        <authorList>
            <person name="Challacombe J.F."/>
            <person name="Majid S."/>
            <person name="Deole R."/>
            <person name="Brettin T.S."/>
            <person name="Bruce D."/>
            <person name="Delano S.F."/>
            <person name="Detter J.C."/>
            <person name="Gleasner C.D."/>
            <person name="Han C.S."/>
            <person name="Misra M."/>
            <person name="Reitenga K.G."/>
            <person name="Mikhailova N."/>
            <person name="Woyke T."/>
            <person name="Pitluck S."/>
            <person name="Nolan M."/>
            <person name="Land M.L."/>
            <person name="Saunders E."/>
            <person name="Tapia R."/>
            <person name="Lapidus A."/>
            <person name="Ivanova N."/>
            <person name="Hoff W.D."/>
        </authorList>
    </citation>
    <scope>NUCLEOTIDE SEQUENCE [LARGE SCALE GENOMIC DNA]</scope>
    <source>
        <strain evidence="8">DSM 244 / SL1</strain>
    </source>
</reference>
<evidence type="ECO:0000259" key="6">
    <source>
        <dbReference type="Pfam" id="PF18073"/>
    </source>
</evidence>
<sequence length="389" mass="44459">MHELLWLLLPVAALSGWWIGRRGGSDEHHDAFSPQISDAYFQGLNYLLNEERDKALEVFTRMVEVDSDTAETHLALGSVFRRRGEVDRAIRIHQNLIARPSLTRRQRTYALLALGEDYMKAGVFDRAEKLFQEVVEQDAHVEQALRRLLTIYEHEREWDRAIETAERLEQVGEGDYRVRIGQLRCEQAAHALARGYTEHARKALRRALSADPDCARANMLLGDLERELGRYKAAVKAYEAVGQQDPALLPEVLDGLAAAYRGLGRSGQMETFLRDTVTRMPDGRLMVRLAEVIRERRGTQAAIRELTLMLRRQPSLDGIRRLVALTHSVGEPIGPREMQILLDLFEKLEAGRALYRCRRCGFSARTLFWQCPGCQGWASIRPQTETEDR</sequence>
<dbReference type="SUPFAM" id="SSF48452">
    <property type="entry name" value="TPR-like"/>
    <property type="match status" value="2"/>
</dbReference>
<keyword evidence="4" id="KW-1003">Cell membrane</keyword>
<dbReference type="GO" id="GO:0008653">
    <property type="term" value="P:lipopolysaccharide metabolic process"/>
    <property type="evidence" value="ECO:0007669"/>
    <property type="project" value="InterPro"/>
</dbReference>
<keyword evidence="2 4" id="KW-0677">Repeat</keyword>
<dbReference type="HAMAP" id="MF_00994">
    <property type="entry name" value="LPS_assembly_LapB"/>
    <property type="match status" value="1"/>
</dbReference>
<evidence type="ECO:0000313" key="8">
    <source>
        <dbReference type="Proteomes" id="UP000000647"/>
    </source>
</evidence>
<evidence type="ECO:0000256" key="1">
    <source>
        <dbReference type="ARBA" id="ARBA00022723"/>
    </source>
</evidence>
<dbReference type="GO" id="GO:0009898">
    <property type="term" value="C:cytoplasmic side of plasma membrane"/>
    <property type="evidence" value="ECO:0007669"/>
    <property type="project" value="UniProtKB-UniRule"/>
</dbReference>
<keyword evidence="4" id="KW-0812">Transmembrane</keyword>
<keyword evidence="3 4" id="KW-0802">TPR repeat</keyword>
<dbReference type="STRING" id="349124.Hhal_0560"/>
<dbReference type="RefSeq" id="WP_011813369.1">
    <property type="nucleotide sequence ID" value="NC_008789.1"/>
</dbReference>
<feature type="binding site" evidence="4">
    <location>
        <position position="374"/>
    </location>
    <ligand>
        <name>Fe cation</name>
        <dbReference type="ChEBI" id="CHEBI:24875"/>
    </ligand>
</feature>
<reference evidence="8" key="1">
    <citation type="submission" date="2006-12" db="EMBL/GenBank/DDBJ databases">
        <title>Complete sequence of Halorhodospira halophila SL1.</title>
        <authorList>
            <consortium name="US DOE Joint Genome Institute"/>
            <person name="Copeland A."/>
            <person name="Lucas S."/>
            <person name="Lapidus A."/>
            <person name="Barry K."/>
            <person name="Detter J.C."/>
            <person name="Glavina del Rio T."/>
            <person name="Hammon N."/>
            <person name="Israni S."/>
            <person name="Dalin E."/>
            <person name="Tice H."/>
            <person name="Pitluck S."/>
            <person name="Saunders E."/>
            <person name="Brettin T."/>
            <person name="Bruce D."/>
            <person name="Han C."/>
            <person name="Tapia R."/>
            <person name="Schmutz J."/>
            <person name="Larimer F."/>
            <person name="Land M."/>
            <person name="Hauser L."/>
            <person name="Kyrpides N."/>
            <person name="Mikhailova N."/>
            <person name="Hoff W."/>
            <person name="Richardson P."/>
        </authorList>
    </citation>
    <scope>NUCLEOTIDE SEQUENCE [LARGE SCALE GENOMIC DNA]</scope>
    <source>
        <strain evidence="8">DSM 244 / SL1</strain>
    </source>
</reference>
<dbReference type="GO" id="GO:0046890">
    <property type="term" value="P:regulation of lipid biosynthetic process"/>
    <property type="evidence" value="ECO:0007669"/>
    <property type="project" value="UniProtKB-UniRule"/>
</dbReference>
<feature type="binding site" evidence="4">
    <location>
        <position position="360"/>
    </location>
    <ligand>
        <name>Fe cation</name>
        <dbReference type="ChEBI" id="CHEBI:24875"/>
    </ligand>
</feature>
<feature type="binding site" evidence="4">
    <location>
        <position position="357"/>
    </location>
    <ligand>
        <name>Fe cation</name>
        <dbReference type="ChEBI" id="CHEBI:24875"/>
    </ligand>
</feature>
<dbReference type="Gene3D" id="1.25.40.10">
    <property type="entry name" value="Tetratricopeptide repeat domain"/>
    <property type="match status" value="2"/>
</dbReference>
<name>A1WUI4_HALHL</name>
<comment type="function">
    <text evidence="4">Modulates cellular lipopolysaccharide (LPS) levels by regulating LpxC, which is involved in lipid A biosynthesis. May act by modulating the proteolytic activity of FtsH towards LpxC. May also coordinate assembly of proteins involved in LPS synthesis at the plasma membrane.</text>
</comment>
<feature type="repeat" description="TPR" evidence="5">
    <location>
        <begin position="108"/>
        <end position="141"/>
    </location>
</feature>
<dbReference type="OrthoDB" id="507476at2"/>
<keyword evidence="4" id="KW-0997">Cell inner membrane</keyword>
<dbReference type="AlphaFoldDB" id="A1WUI4"/>
<dbReference type="HOGENOM" id="CLU_059365_1_0_6"/>
<dbReference type="InterPro" id="IPR019734">
    <property type="entry name" value="TPR_rpt"/>
</dbReference>
<evidence type="ECO:0000313" key="7">
    <source>
        <dbReference type="EMBL" id="ABM61346.1"/>
    </source>
</evidence>
<comment type="subcellular location">
    <subcellularLocation>
        <location evidence="4">Cell inner membrane</location>
        <topology evidence="4">Single-pass membrane protein</topology>
        <orientation evidence="4">Cytoplasmic side</orientation>
    </subcellularLocation>
</comment>
<dbReference type="SMART" id="SM00028">
    <property type="entry name" value="TPR"/>
    <property type="match status" value="6"/>
</dbReference>
<keyword evidence="4" id="KW-1133">Transmembrane helix</keyword>
<dbReference type="NCBIfam" id="NF008757">
    <property type="entry name" value="PRK11788.1-5"/>
    <property type="match status" value="1"/>
</dbReference>
<keyword evidence="4" id="KW-0472">Membrane</keyword>
<protein>
    <recommendedName>
        <fullName evidence="4">Lipopolysaccharide assembly protein B</fullName>
    </recommendedName>
</protein>
<evidence type="ECO:0000256" key="3">
    <source>
        <dbReference type="ARBA" id="ARBA00022803"/>
    </source>
</evidence>
<dbReference type="InterPro" id="IPR051012">
    <property type="entry name" value="CellSynth/LPSAsmb/PSIAsmb"/>
</dbReference>
<dbReference type="Proteomes" id="UP000000647">
    <property type="component" value="Chromosome"/>
</dbReference>
<proteinExistence type="inferred from homology"/>
<dbReference type="eggNOG" id="COG2956">
    <property type="taxonomic scope" value="Bacteria"/>
</dbReference>
<accession>A1WUI4</accession>